<protein>
    <submittedName>
        <fullName evidence="2">Uncharacterized protein</fullName>
    </submittedName>
</protein>
<dbReference type="InterPro" id="IPR032675">
    <property type="entry name" value="LRR_dom_sf"/>
</dbReference>
<comment type="caution">
    <text evidence="2">The sequence shown here is derived from an EMBL/GenBank/DDBJ whole genome shotgun (WGS) entry which is preliminary data.</text>
</comment>
<dbReference type="AlphaFoldDB" id="A0A6A5C3K1"/>
<evidence type="ECO:0000313" key="3">
    <source>
        <dbReference type="Proteomes" id="UP000444721"/>
    </source>
</evidence>
<evidence type="ECO:0000313" key="2">
    <source>
        <dbReference type="EMBL" id="KAF0981084.1"/>
    </source>
</evidence>
<name>A0A6A5C3K1_NAEFO</name>
<keyword evidence="3" id="KW-1185">Reference proteome</keyword>
<sequence length="716" mass="82217">MGDEKRTCKNNTRNSEYNHNYSTKQAQISREVDALGELSGGLRRFHFLVLMNESPIDDLVDIFPLAFVHRTIGEKILNNRYLWNDDITLDLSAFTNSDRLFKYLNRMNHSLSDENLFTYAEREKLKITIDFLEALGLAEHIKKLKTFPSVTNLVYCSSFNKGNRYEPLNISNQSAWKNLEHVSVYFDSDALMSFIKTHNTISSFSFSPKFSDSNFLKTLTTDLSLLRNIQTIDIDFKFDLDQIEKSPLLPKFQSLIVDPVKELKETFIETTFTHLTKLALENTQTGSLTLKNLTFPNLKELNISYPSSTMNTVHVENLIIPNLEKITLQCICMNTSGKNHFPSLKSLNFFHCKYDSSFWIDIQRSLTTIILYDIESGVISSSNRQVMIDGHPSVEVVFCGSLEDVSIFDCPSLKKVYIERCKTCTLCNKHFHTVSIPRCEENGQIFIECDYCGKLILPKEAELVTIDVKTISVLNCYYSSDLSRFIPKNSHNMTLDWLAEHTYIIEKQQVKPTEIDSKPSKLLHLATKIVTHSQEFELGYTLKKYQNLQSLTSPSQLNFYNHSYTSYSLTHLEALILTSSKEIDINMDRFSSSLEELSITSSTDVKIIGQTTMTHLKFFYLENVKNLHIYIRLSAPKLREVIVHSIRSFDSNNNRREPTLQIIHAPKLLFNYVSFGCSSQNTTTTTPPDSNLPPNTAMDAPYNYRCSVLRFPFAHI</sequence>
<reference evidence="2 3" key="1">
    <citation type="journal article" date="2019" name="Sci. Rep.">
        <title>Nanopore sequencing improves the draft genome of the human pathogenic amoeba Naegleria fowleri.</title>
        <authorList>
            <person name="Liechti N."/>
            <person name="Schurch N."/>
            <person name="Bruggmann R."/>
            <person name="Wittwer M."/>
        </authorList>
    </citation>
    <scope>NUCLEOTIDE SEQUENCE [LARGE SCALE GENOMIC DNA]</scope>
    <source>
        <strain evidence="2 3">ATCC 30894</strain>
    </source>
</reference>
<organism evidence="2 3">
    <name type="scientific">Naegleria fowleri</name>
    <name type="common">Brain eating amoeba</name>
    <dbReference type="NCBI Taxonomy" id="5763"/>
    <lineage>
        <taxon>Eukaryota</taxon>
        <taxon>Discoba</taxon>
        <taxon>Heterolobosea</taxon>
        <taxon>Tetramitia</taxon>
        <taxon>Eutetramitia</taxon>
        <taxon>Vahlkampfiidae</taxon>
        <taxon>Naegleria</taxon>
    </lineage>
</organism>
<dbReference type="VEuPathDB" id="AmoebaDB:FDP41_012872"/>
<dbReference type="GeneID" id="68120087"/>
<proteinExistence type="predicted"/>
<evidence type="ECO:0000256" key="1">
    <source>
        <dbReference type="SAM" id="MobiDB-lite"/>
    </source>
</evidence>
<feature type="compositionally biased region" description="Polar residues" evidence="1">
    <location>
        <begin position="9"/>
        <end position="22"/>
    </location>
</feature>
<accession>A0A6A5C3K1</accession>
<dbReference type="RefSeq" id="XP_044565797.1">
    <property type="nucleotide sequence ID" value="XM_044703439.1"/>
</dbReference>
<feature type="region of interest" description="Disordered" evidence="1">
    <location>
        <begin position="1"/>
        <end position="22"/>
    </location>
</feature>
<gene>
    <name evidence="2" type="ORF">FDP41_012872</name>
</gene>
<dbReference type="VEuPathDB" id="AmoebaDB:NfTy_079720"/>
<dbReference type="VEuPathDB" id="AmoebaDB:NF0092940"/>
<dbReference type="Proteomes" id="UP000444721">
    <property type="component" value="Unassembled WGS sequence"/>
</dbReference>
<dbReference type="SUPFAM" id="SSF52058">
    <property type="entry name" value="L domain-like"/>
    <property type="match status" value="1"/>
</dbReference>
<dbReference type="EMBL" id="VFQX01000016">
    <property type="protein sequence ID" value="KAF0981084.1"/>
    <property type="molecule type" value="Genomic_DNA"/>
</dbReference>
<dbReference type="Gene3D" id="3.80.10.10">
    <property type="entry name" value="Ribonuclease Inhibitor"/>
    <property type="match status" value="1"/>
</dbReference>